<accession>B8HG23</accession>
<proteinExistence type="predicted"/>
<dbReference type="Proteomes" id="UP000002505">
    <property type="component" value="Chromosome"/>
</dbReference>
<reference evidence="2" key="1">
    <citation type="submission" date="2009-01" db="EMBL/GenBank/DDBJ databases">
        <title>Complete sequence of chromosome of Arthrobacter chlorophenolicus A6.</title>
        <authorList>
            <consortium name="US DOE Joint Genome Institute"/>
            <person name="Lucas S."/>
            <person name="Copeland A."/>
            <person name="Lapidus A."/>
            <person name="Glavina del Rio T."/>
            <person name="Tice H."/>
            <person name="Bruce D."/>
            <person name="Goodwin L."/>
            <person name="Pitluck S."/>
            <person name="Goltsman E."/>
            <person name="Clum A."/>
            <person name="Larimer F."/>
            <person name="Land M."/>
            <person name="Hauser L."/>
            <person name="Kyrpides N."/>
            <person name="Mikhailova N."/>
            <person name="Jansson J."/>
            <person name="Richardson P."/>
        </authorList>
    </citation>
    <scope>NUCLEOTIDE SEQUENCE [LARGE SCALE GENOMIC DNA]</scope>
    <source>
        <strain evidence="2">A6</strain>
    </source>
</reference>
<dbReference type="eggNOG" id="COG2208">
    <property type="taxonomic scope" value="Bacteria"/>
</dbReference>
<dbReference type="KEGG" id="ach:Achl_3255"/>
<dbReference type="RefSeq" id="WP_015938410.1">
    <property type="nucleotide sequence ID" value="NC_011886.1"/>
</dbReference>
<organism evidence="2 3">
    <name type="scientific">Pseudarthrobacter chlorophenolicus (strain ATCC 700700 / DSM 12829 / CIP 107037 / JCM 12360 / KCTC 9906 / NCIMB 13794 / A6)</name>
    <name type="common">Arthrobacter chlorophenolicus</name>
    <dbReference type="NCBI Taxonomy" id="452863"/>
    <lineage>
        <taxon>Bacteria</taxon>
        <taxon>Bacillati</taxon>
        <taxon>Actinomycetota</taxon>
        <taxon>Actinomycetes</taxon>
        <taxon>Micrococcales</taxon>
        <taxon>Micrococcaceae</taxon>
        <taxon>Pseudarthrobacter</taxon>
    </lineage>
</organism>
<dbReference type="AlphaFoldDB" id="B8HG23"/>
<dbReference type="EMBL" id="CP001341">
    <property type="protein sequence ID" value="ACL41216.1"/>
    <property type="molecule type" value="Genomic_DNA"/>
</dbReference>
<feature type="region of interest" description="Disordered" evidence="1">
    <location>
        <begin position="80"/>
        <end position="103"/>
    </location>
</feature>
<name>B8HG23_PSECP</name>
<evidence type="ECO:0000256" key="1">
    <source>
        <dbReference type="SAM" id="MobiDB-lite"/>
    </source>
</evidence>
<dbReference type="HOGENOM" id="CLU_173034_0_0_11"/>
<sequence length="103" mass="11136">MGFDPNEPEQRRRLRAAIKAADIPLSELWLNYFSLSGDAGQYEVEAYLQGLLPLPAIQRDLPALAANEIIDDLPGPRAPYSYDFCDESGREDEGAGAGPANGG</sequence>
<protein>
    <submittedName>
        <fullName evidence="2">Uncharacterized protein</fullName>
    </submittedName>
</protein>
<evidence type="ECO:0000313" key="2">
    <source>
        <dbReference type="EMBL" id="ACL41216.1"/>
    </source>
</evidence>
<dbReference type="STRING" id="452863.Achl_3255"/>
<dbReference type="OrthoDB" id="4935951at2"/>
<evidence type="ECO:0000313" key="3">
    <source>
        <dbReference type="Proteomes" id="UP000002505"/>
    </source>
</evidence>
<gene>
    <name evidence="2" type="ordered locus">Achl_3255</name>
</gene>
<keyword evidence="3" id="KW-1185">Reference proteome</keyword>